<evidence type="ECO:0000259" key="3">
    <source>
        <dbReference type="PROSITE" id="PS50894"/>
    </source>
</evidence>
<keyword evidence="5" id="KW-1185">Reference proteome</keyword>
<accession>A0A1G6VPE0</accession>
<evidence type="ECO:0000256" key="2">
    <source>
        <dbReference type="PROSITE-ProRule" id="PRU00110"/>
    </source>
</evidence>
<dbReference type="Gene3D" id="1.20.120.160">
    <property type="entry name" value="HPT domain"/>
    <property type="match status" value="1"/>
</dbReference>
<dbReference type="Pfam" id="PF01627">
    <property type="entry name" value="Hpt"/>
    <property type="match status" value="1"/>
</dbReference>
<dbReference type="STRING" id="639004.SAMN04488239_108103"/>
<organism evidence="4 5">
    <name type="scientific">Ruegeria marina</name>
    <dbReference type="NCBI Taxonomy" id="639004"/>
    <lineage>
        <taxon>Bacteria</taxon>
        <taxon>Pseudomonadati</taxon>
        <taxon>Pseudomonadota</taxon>
        <taxon>Alphaproteobacteria</taxon>
        <taxon>Rhodobacterales</taxon>
        <taxon>Roseobacteraceae</taxon>
        <taxon>Ruegeria</taxon>
    </lineage>
</organism>
<dbReference type="CDD" id="cd00088">
    <property type="entry name" value="HPT"/>
    <property type="match status" value="1"/>
</dbReference>
<dbReference type="SUPFAM" id="SSF47226">
    <property type="entry name" value="Histidine-containing phosphotransfer domain, HPT domain"/>
    <property type="match status" value="1"/>
</dbReference>
<keyword evidence="2" id="KW-0597">Phosphoprotein</keyword>
<dbReference type="GO" id="GO:0004672">
    <property type="term" value="F:protein kinase activity"/>
    <property type="evidence" value="ECO:0007669"/>
    <property type="project" value="UniProtKB-ARBA"/>
</dbReference>
<keyword evidence="1" id="KW-0902">Two-component regulatory system</keyword>
<dbReference type="PROSITE" id="PS50894">
    <property type="entry name" value="HPT"/>
    <property type="match status" value="1"/>
</dbReference>
<evidence type="ECO:0000256" key="1">
    <source>
        <dbReference type="ARBA" id="ARBA00023012"/>
    </source>
</evidence>
<proteinExistence type="predicted"/>
<gene>
    <name evidence="4" type="ORF">SAMN04488239_108103</name>
</gene>
<name>A0A1G6VPE0_9RHOB</name>
<protein>
    <submittedName>
        <fullName evidence="4">HPt (Histidine-containing phosphotransfer) domain-containing protein</fullName>
    </submittedName>
</protein>
<dbReference type="EMBL" id="FMZV01000008">
    <property type="protein sequence ID" value="SDD54735.1"/>
    <property type="molecule type" value="Genomic_DNA"/>
</dbReference>
<reference evidence="5" key="1">
    <citation type="submission" date="2016-10" db="EMBL/GenBank/DDBJ databases">
        <authorList>
            <person name="Varghese N."/>
            <person name="Submissions S."/>
        </authorList>
    </citation>
    <scope>NUCLEOTIDE SEQUENCE [LARGE SCALE GENOMIC DNA]</scope>
    <source>
        <strain evidence="5">CGMCC 1.9108</strain>
    </source>
</reference>
<evidence type="ECO:0000313" key="4">
    <source>
        <dbReference type="EMBL" id="SDD54735.1"/>
    </source>
</evidence>
<dbReference type="InterPro" id="IPR008207">
    <property type="entry name" value="Sig_transdc_His_kin_Hpt_dom"/>
</dbReference>
<feature type="domain" description="HPt" evidence="3">
    <location>
        <begin position="21"/>
        <end position="114"/>
    </location>
</feature>
<dbReference type="RefSeq" id="WP_093032011.1">
    <property type="nucleotide sequence ID" value="NZ_FMZV01000008.1"/>
</dbReference>
<dbReference type="Proteomes" id="UP000199628">
    <property type="component" value="Unassembled WGS sequence"/>
</dbReference>
<dbReference type="GO" id="GO:0000160">
    <property type="term" value="P:phosphorelay signal transduction system"/>
    <property type="evidence" value="ECO:0007669"/>
    <property type="project" value="UniProtKB-KW"/>
</dbReference>
<dbReference type="SMART" id="SM00073">
    <property type="entry name" value="HPT"/>
    <property type="match status" value="1"/>
</dbReference>
<feature type="modified residue" description="Phosphohistidine" evidence="2">
    <location>
        <position position="60"/>
    </location>
</feature>
<evidence type="ECO:0000313" key="5">
    <source>
        <dbReference type="Proteomes" id="UP000199628"/>
    </source>
</evidence>
<dbReference type="InterPro" id="IPR036641">
    <property type="entry name" value="HPT_dom_sf"/>
</dbReference>
<dbReference type="AlphaFoldDB" id="A0A1G6VPE0"/>
<dbReference type="OrthoDB" id="8481159at2"/>
<sequence length="126" mass="13778">MENADIDLAALKRLLEVVGGDVEELEDLRNDYFEDAPELVRRILDAAGRADLTALKIAAHTLKSNARDFGAARLAELCAVLERTCLEGGPEDPVGLARRIRDEEDLARRALAGLNLGDLEGPRSER</sequence>